<proteinExistence type="predicted"/>
<reference evidence="2" key="1">
    <citation type="submission" date="2015-10" db="EMBL/GenBank/DDBJ databases">
        <title>Draft Genome Sequences of 11 Lactococcus lactis subspecies cremoris strains.</title>
        <authorList>
            <person name="Wels M."/>
            <person name="Backus L."/>
            <person name="Boekhorst J."/>
            <person name="Dijkstra A."/>
            <person name="Beerthuizen M."/>
            <person name="Kelly W."/>
            <person name="Siezen R."/>
            <person name="Bachmann H."/>
            <person name="Van Hijum S."/>
        </authorList>
    </citation>
    <scope>NUCLEOTIDE SEQUENCE [LARGE SCALE GENOMIC DNA]</scope>
    <source>
        <strain evidence="2">LMG8520</strain>
    </source>
</reference>
<gene>
    <name evidence="1" type="ORF">LMG8520_2205</name>
</gene>
<evidence type="ECO:0000313" key="1">
    <source>
        <dbReference type="EMBL" id="KSU05999.1"/>
    </source>
</evidence>
<dbReference type="Proteomes" id="UP000054230">
    <property type="component" value="Unassembled WGS sequence"/>
</dbReference>
<dbReference type="PATRIC" id="fig|1360.106.peg.2363"/>
<evidence type="ECO:0000313" key="2">
    <source>
        <dbReference type="Proteomes" id="UP000054230"/>
    </source>
</evidence>
<dbReference type="RefSeq" id="WP_058210339.1">
    <property type="nucleotide sequence ID" value="NZ_LKLP01000115.1"/>
</dbReference>
<dbReference type="EMBL" id="LKLP01000115">
    <property type="protein sequence ID" value="KSU05999.1"/>
    <property type="molecule type" value="Genomic_DNA"/>
</dbReference>
<comment type="caution">
    <text evidence="1">The sequence shown here is derived from an EMBL/GenBank/DDBJ whole genome shotgun (WGS) entry which is preliminary data.</text>
</comment>
<sequence length="74" mass="7964">MDADKNLQDIVAKSLGKTVSDLTKSDMPSLLTVNFESLPKDTEVNLTGLELATNLQSLFTTNIIATNIPEISIA</sequence>
<name>A0A0V8CXW8_LACLL</name>
<dbReference type="AlphaFoldDB" id="A0A0V8CXW8"/>
<protein>
    <submittedName>
        <fullName evidence="1">Uncharacterized protein</fullName>
    </submittedName>
</protein>
<organism evidence="1 2">
    <name type="scientific">Lactococcus lactis subsp. lactis</name>
    <name type="common">Streptococcus lactis</name>
    <dbReference type="NCBI Taxonomy" id="1360"/>
    <lineage>
        <taxon>Bacteria</taxon>
        <taxon>Bacillati</taxon>
        <taxon>Bacillota</taxon>
        <taxon>Bacilli</taxon>
        <taxon>Lactobacillales</taxon>
        <taxon>Streptococcaceae</taxon>
        <taxon>Lactococcus</taxon>
    </lineage>
</organism>
<accession>A0A0V8CXW8</accession>